<accession>A0AAV0NHB0</accession>
<dbReference type="Pfam" id="PF07207">
    <property type="entry name" value="Lir1"/>
    <property type="match status" value="1"/>
</dbReference>
<dbReference type="AlphaFoldDB" id="A0AAV0NHB0"/>
<organism evidence="1 2">
    <name type="scientific">Linum tenue</name>
    <dbReference type="NCBI Taxonomy" id="586396"/>
    <lineage>
        <taxon>Eukaryota</taxon>
        <taxon>Viridiplantae</taxon>
        <taxon>Streptophyta</taxon>
        <taxon>Embryophyta</taxon>
        <taxon>Tracheophyta</taxon>
        <taxon>Spermatophyta</taxon>
        <taxon>Magnoliopsida</taxon>
        <taxon>eudicotyledons</taxon>
        <taxon>Gunneridae</taxon>
        <taxon>Pentapetalae</taxon>
        <taxon>rosids</taxon>
        <taxon>fabids</taxon>
        <taxon>Malpighiales</taxon>
        <taxon>Linaceae</taxon>
        <taxon>Linum</taxon>
    </lineage>
</organism>
<dbReference type="InterPro" id="IPR009856">
    <property type="entry name" value="Lir1"/>
</dbReference>
<evidence type="ECO:0000313" key="2">
    <source>
        <dbReference type="Proteomes" id="UP001154282"/>
    </source>
</evidence>
<dbReference type="EMBL" id="CAMGYJ010000008">
    <property type="protein sequence ID" value="CAI0457865.1"/>
    <property type="molecule type" value="Genomic_DNA"/>
</dbReference>
<gene>
    <name evidence="1" type="ORF">LITE_LOCUS33295</name>
</gene>
<protein>
    <recommendedName>
        <fullName evidence="3">Light-regulated protein</fullName>
    </recommendedName>
</protein>
<dbReference type="GO" id="GO:0009507">
    <property type="term" value="C:chloroplast"/>
    <property type="evidence" value="ECO:0007669"/>
    <property type="project" value="InterPro"/>
</dbReference>
<evidence type="ECO:0000313" key="1">
    <source>
        <dbReference type="EMBL" id="CAI0457865.1"/>
    </source>
</evidence>
<dbReference type="PANTHER" id="PTHR36762:SF2">
    <property type="entry name" value="LIGHT-REGULATED PROTEIN 1, CHLOROPLASTIC"/>
    <property type="match status" value="1"/>
</dbReference>
<comment type="caution">
    <text evidence="1">The sequence shown here is derived from an EMBL/GenBank/DDBJ whole genome shotgun (WGS) entry which is preliminary data.</text>
</comment>
<keyword evidence="2" id="KW-1185">Reference proteome</keyword>
<name>A0AAV0NHB0_9ROSI</name>
<reference evidence="1" key="1">
    <citation type="submission" date="2022-08" db="EMBL/GenBank/DDBJ databases">
        <authorList>
            <person name="Gutierrez-Valencia J."/>
        </authorList>
    </citation>
    <scope>NUCLEOTIDE SEQUENCE</scope>
</reference>
<dbReference type="Proteomes" id="UP001154282">
    <property type="component" value="Unassembled WGS sequence"/>
</dbReference>
<sequence length="140" mass="15158">MQAAPGMIALIVPMKPVASNLSGQAAVSPRWPSASSRSSNTSFVVRASSVNYNSLVSVFPAEACEILGGDVCLAEMYPEVKLQRGDDDHQGRNNQRARVASDLVEREYLEYNDAKTVFPAEACDNLGGEFCSSEYQRGVH</sequence>
<proteinExistence type="predicted"/>
<dbReference type="PANTHER" id="PTHR36762">
    <property type="entry name" value="LIGHT-REGULATED PROTEIN 1, CHLOROPLASTIC"/>
    <property type="match status" value="1"/>
</dbReference>
<evidence type="ECO:0008006" key="3">
    <source>
        <dbReference type="Google" id="ProtNLM"/>
    </source>
</evidence>